<dbReference type="Gene3D" id="3.30.70.270">
    <property type="match status" value="2"/>
</dbReference>
<organism evidence="5 6">
    <name type="scientific">Mycteria americana</name>
    <name type="common">Wood stork</name>
    <dbReference type="NCBI Taxonomy" id="33587"/>
    <lineage>
        <taxon>Eukaryota</taxon>
        <taxon>Metazoa</taxon>
        <taxon>Chordata</taxon>
        <taxon>Craniata</taxon>
        <taxon>Vertebrata</taxon>
        <taxon>Euteleostomi</taxon>
        <taxon>Archelosauria</taxon>
        <taxon>Archosauria</taxon>
        <taxon>Dinosauria</taxon>
        <taxon>Saurischia</taxon>
        <taxon>Theropoda</taxon>
        <taxon>Coelurosauria</taxon>
        <taxon>Aves</taxon>
        <taxon>Neognathae</taxon>
        <taxon>Neoaves</taxon>
        <taxon>Aequornithes</taxon>
        <taxon>Ciconiiformes</taxon>
        <taxon>Ciconiidae</taxon>
        <taxon>Mycteria</taxon>
    </lineage>
</organism>
<feature type="region of interest" description="Disordered" evidence="3">
    <location>
        <begin position="643"/>
        <end position="664"/>
    </location>
</feature>
<dbReference type="EC" id="3.1.26.4" evidence="2"/>
<dbReference type="SUPFAM" id="SSF47836">
    <property type="entry name" value="Retroviral matrix proteins"/>
    <property type="match status" value="1"/>
</dbReference>
<dbReference type="InterPro" id="IPR000477">
    <property type="entry name" value="RT_dom"/>
</dbReference>
<comment type="caution">
    <text evidence="5">The sequence shown here is derived from an EMBL/GenBank/DDBJ whole genome shotgun (WGS) entry which is preliminary data.</text>
</comment>
<dbReference type="Gene3D" id="4.10.60.10">
    <property type="entry name" value="Zinc finger, CCHC-type"/>
    <property type="match status" value="1"/>
</dbReference>
<sequence>MEINPVGSQSEVGSVLGPVLFNIFINDLDEGIKCTLSKFADNTKLGRSVDLIEGRKALQRDLDRLDQWAEVNCMRFNKAKCQVLHLGHNNPMQPCRLGEEWLESCLVEKDLGVLVDSWLNMSRQCAQVAKKANSILACIRNSVASRTREVIAPLYSALVRPHLEYCVQFWAPHYKRDIEVLERVQRRATKLVKGLEQKSDEERLRELGLFSLEKWRLRGDLMALYNCLKGGCREVGVGLFSQVTSDGTRGNGLKLWQGRFRLDIRKFYFTERVIRHWNRLPREVVESPSLEVFKGRLDEVLRDMGPCTMKKGSKLHKQGDIAHVQKKGSTEGRTCTTTKDHQRPPRKPLGVQGRMHPGDRRTSSRHRGILGENLRSLEQRILSKIPWNKQLLEGGILRTSPLGCILRHWEHLGGDPLTQKQLIESCNHWWPLYTLDSGEKRPKNSTLRYNTILQLMLFCRQEVKWDEVSYVDLFFTLRNHPDWQRQCGIIPQHPMILALESLLQTWNGILISQDPEGCWQDIKDGFYLVLDTLCQNQSIGLSCMKLNRSLMNPHLHLWREKLEEAVQLADVCMGQSALDIRRKLQKLEGPDARDLGKMLEVAWTVFNNREKEKESRQARRENLREGRLIEALTVVGRGRGGGKVGIGRGRGRGGPSGGAALPFKPSRLTEDQCAVCKEKGHWKRESPKVGELDPSLQAIKLMTLNDEEIPVEVEDAVTPLVWASGIPGRSKLAEPVKVVLKSGSKPKGVGRINNKILNYGILIECESEYNTPILPVKKQNGKEYRLVQDLRAVSQIVQDIHPVVANPYTLLTSLKEKHKWFTVLDLKDAFFCIPLDKDSQAIFAFEWESPTTGHKTTHLDGFKNSPTIFGSQLAKELEVWKKENLEGIILQCVDDVLIAAETREDCLQVTISLTKKIGIRQEASNLSNSRTIQELRTFLGMVGWCRLRILSYGLLVKPLYEALKGSQENHLLWTRECWTAFKNLKKAPMSAPALGLPDLAKPFELFVHERQHLALGVLTQKLGTWKRAVGYFSKQLHNVSKGWPGCLQAVAATVLLIQ</sequence>
<feature type="compositionally biased region" description="Gly residues" evidence="3">
    <location>
        <begin position="643"/>
        <end position="657"/>
    </location>
</feature>
<name>A0AAN7SIJ2_MYCAM</name>
<evidence type="ECO:0000256" key="1">
    <source>
        <dbReference type="ARBA" id="ARBA00010879"/>
    </source>
</evidence>
<dbReference type="PANTHER" id="PTHR33332">
    <property type="entry name" value="REVERSE TRANSCRIPTASE DOMAIN-CONTAINING PROTEIN"/>
    <property type="match status" value="1"/>
</dbReference>
<accession>A0AAN7SIJ2</accession>
<dbReference type="InterPro" id="IPR010999">
    <property type="entry name" value="Retrovr_matrix"/>
</dbReference>
<evidence type="ECO:0000256" key="3">
    <source>
        <dbReference type="SAM" id="MobiDB-lite"/>
    </source>
</evidence>
<evidence type="ECO:0000259" key="4">
    <source>
        <dbReference type="PROSITE" id="PS50878"/>
    </source>
</evidence>
<protein>
    <recommendedName>
        <fullName evidence="2">ribonuclease H</fullName>
        <ecNumber evidence="2">3.1.26.4</ecNumber>
    </recommendedName>
</protein>
<dbReference type="Pfam" id="PF17919">
    <property type="entry name" value="RT_RNaseH_2"/>
    <property type="match status" value="1"/>
</dbReference>
<evidence type="ECO:0000256" key="2">
    <source>
        <dbReference type="ARBA" id="ARBA00012180"/>
    </source>
</evidence>
<dbReference type="Gene3D" id="1.10.150.180">
    <property type="entry name" value="Gamma-retroviral matrix domain"/>
    <property type="match status" value="1"/>
</dbReference>
<dbReference type="Gene3D" id="3.10.10.10">
    <property type="entry name" value="HIV Type 1 Reverse Transcriptase, subunit A, domain 1"/>
    <property type="match status" value="1"/>
</dbReference>
<dbReference type="InterPro" id="IPR041577">
    <property type="entry name" value="RT_RNaseH_2"/>
</dbReference>
<keyword evidence="6" id="KW-1185">Reference proteome</keyword>
<dbReference type="InterPro" id="IPR043128">
    <property type="entry name" value="Rev_trsase/Diguanyl_cyclase"/>
</dbReference>
<dbReference type="Pfam" id="PF00078">
    <property type="entry name" value="RVT_1"/>
    <property type="match status" value="1"/>
</dbReference>
<evidence type="ECO:0000313" key="6">
    <source>
        <dbReference type="Proteomes" id="UP001333110"/>
    </source>
</evidence>
<feature type="domain" description="Reverse transcriptase" evidence="4">
    <location>
        <begin position="757"/>
        <end position="943"/>
    </location>
</feature>
<evidence type="ECO:0000313" key="5">
    <source>
        <dbReference type="EMBL" id="KAK4829533.1"/>
    </source>
</evidence>
<feature type="region of interest" description="Disordered" evidence="3">
    <location>
        <begin position="323"/>
        <end position="368"/>
    </location>
</feature>
<comment type="similarity">
    <text evidence="1">Belongs to the beta type-B retroviral polymerase family. HERV class-II K(HML-2) pol subfamily.</text>
</comment>
<gene>
    <name evidence="5" type="ORF">QYF61_005172</name>
</gene>
<proteinExistence type="inferred from homology"/>
<dbReference type="InterPro" id="IPR036946">
    <property type="entry name" value="G_retro_matrix_sf"/>
</dbReference>
<dbReference type="Proteomes" id="UP001333110">
    <property type="component" value="Unassembled WGS sequence"/>
</dbReference>
<dbReference type="GO" id="GO:0004523">
    <property type="term" value="F:RNA-DNA hybrid ribonuclease activity"/>
    <property type="evidence" value="ECO:0007669"/>
    <property type="project" value="UniProtKB-EC"/>
</dbReference>
<dbReference type="Gene3D" id="3.10.20.370">
    <property type="match status" value="1"/>
</dbReference>
<dbReference type="InterPro" id="IPR043502">
    <property type="entry name" value="DNA/RNA_pol_sf"/>
</dbReference>
<dbReference type="PROSITE" id="PS50878">
    <property type="entry name" value="RT_POL"/>
    <property type="match status" value="1"/>
</dbReference>
<dbReference type="AlphaFoldDB" id="A0AAN7SIJ2"/>
<dbReference type="EMBL" id="JAUNZN010000001">
    <property type="protein sequence ID" value="KAK4829533.1"/>
    <property type="molecule type" value="Genomic_DNA"/>
</dbReference>
<reference evidence="5 6" key="1">
    <citation type="journal article" date="2023" name="J. Hered.">
        <title>Chromosome-level genome of the wood stork (Mycteria americana) provides insight into avian chromosome evolution.</title>
        <authorList>
            <person name="Flamio R. Jr."/>
            <person name="Ramstad K.M."/>
        </authorList>
    </citation>
    <scope>NUCLEOTIDE SEQUENCE [LARGE SCALE GENOMIC DNA]</scope>
    <source>
        <strain evidence="5">JAX WOST 10</strain>
    </source>
</reference>
<dbReference type="SUPFAM" id="SSF56672">
    <property type="entry name" value="DNA/RNA polymerases"/>
    <property type="match status" value="1"/>
</dbReference>